<dbReference type="GeneID" id="26262273"/>
<dbReference type="OrthoDB" id="27187at2759"/>
<dbReference type="InterPro" id="IPR016024">
    <property type="entry name" value="ARM-type_fold"/>
</dbReference>
<protein>
    <submittedName>
        <fullName evidence="1">Chromosome condensation complex Condensin</fullName>
    </submittedName>
</protein>
<dbReference type="SUPFAM" id="SSF48371">
    <property type="entry name" value="ARM repeat"/>
    <property type="match status" value="1"/>
</dbReference>
<dbReference type="GO" id="GO:0007076">
    <property type="term" value="P:mitotic chromosome condensation"/>
    <property type="evidence" value="ECO:0007669"/>
    <property type="project" value="InterPro"/>
</dbReference>
<evidence type="ECO:0000313" key="1">
    <source>
        <dbReference type="EMBL" id="KHN69134.1"/>
    </source>
</evidence>
<dbReference type="Proteomes" id="UP000031056">
    <property type="component" value="Unassembled WGS sequence"/>
</dbReference>
<dbReference type="PANTHER" id="PTHR14418">
    <property type="entry name" value="CONDENSIN COMPLEX SUBUNIT 3-RELATED"/>
    <property type="match status" value="1"/>
</dbReference>
<dbReference type="EMBL" id="JOKQ01000009">
    <property type="protein sequence ID" value="KHN69134.1"/>
    <property type="molecule type" value="Genomic_DNA"/>
</dbReference>
<reference evidence="1 2" key="1">
    <citation type="journal article" date="2014" name="MBio">
        <title>The Ordospora colligata genome; evolution of extreme reduction in microsporidia and host-to-parasite horizontal gene transfer.</title>
        <authorList>
            <person name="Pombert J.-F."/>
            <person name="Haag K.L."/>
            <person name="Beidas S."/>
            <person name="Ebert D."/>
            <person name="Keeling P.J."/>
        </authorList>
    </citation>
    <scope>NUCLEOTIDE SEQUENCE [LARGE SCALE GENOMIC DNA]</scope>
    <source>
        <strain evidence="1 2">OC4</strain>
    </source>
</reference>
<comment type="caution">
    <text evidence="1">The sequence shown here is derived from an EMBL/GenBank/DDBJ whole genome shotgun (WGS) entry which is preliminary data.</text>
</comment>
<dbReference type="HOGENOM" id="CLU_023055_0_0_1"/>
<proteinExistence type="predicted"/>
<dbReference type="InParanoid" id="A0A0B2UIS3"/>
<dbReference type="InterPro" id="IPR027165">
    <property type="entry name" value="CND3"/>
</dbReference>
<evidence type="ECO:0000313" key="2">
    <source>
        <dbReference type="Proteomes" id="UP000031056"/>
    </source>
</evidence>
<organism evidence="1 2">
    <name type="scientific">Ordospora colligata OC4</name>
    <dbReference type="NCBI Taxonomy" id="1354746"/>
    <lineage>
        <taxon>Eukaryota</taxon>
        <taxon>Fungi</taxon>
        <taxon>Fungi incertae sedis</taxon>
        <taxon>Microsporidia</taxon>
        <taxon>Ordosporidae</taxon>
        <taxon>Ordospora</taxon>
    </lineage>
</organism>
<dbReference type="STRING" id="1354746.A0A0B2UIS3"/>
<dbReference type="InterPro" id="IPR011989">
    <property type="entry name" value="ARM-like"/>
</dbReference>
<dbReference type="Gene3D" id="1.25.10.10">
    <property type="entry name" value="Leucine-rich Repeat Variant"/>
    <property type="match status" value="1"/>
</dbReference>
<sequence length="733" mass="84641">MEQTNLYSDLYRMQLIFNEIQGCDSKRYSESLNEVIEILNTQELLNEFCRILDTILVCKKPSIPLRILNFLRRTFEDVSEDPSRQQFIIEIFSYLIQAVDSRMHKVRRNSLSVIGLLLDVLQPSTIDSVVIQKLCERLFDKDKGVRKETIRVLSGFQGSELNRNVKVVNLFKDILRYDPNNDVRMFMLSVISVEQSTYNCVIERCMDMDESIRKMFYGICLPKIDMKELSADKRVFLMERAVVERDFDAKGKLVDVLLSVHCLPEQLEVLVDEFYDTSALGHLETLLRSVFDRVGCSKSFEYVISRPTEKNTFLYLTELQYIEEKDGRDALCLPEIDEFVSVMYESCMSVMECTMDESRREMVNRMRNLFRIAKMYDLFSDTSRRCIQGIIYKLLAKSCMEEIVEEVVDEAMQITSVVCDTDLNSFIGSVVKKSMHVSPGICLMVCKQVMRHIRPFSSLHSAIVDEIVVPNIENGGMVVEVLEIGFFYVLERDNAVIVQGLIDAMSDSHRVWCMCVDLAIYTRNQTILIPVEEYARDILERFDDEQMIIPVSKLILSGCVSDNELKEMFVKFALAKYYCTDDDHLKQYCSVMFFEMFCKDSSILIEVFCDIIESINECSYKVFISQSLYWIGNSKYVNGSQQLFYKICIRLAAENGDERYKKLLLGVLDSIDVLACWESCLTKKIIFCCSIIAKRLGNRLNLGDSVTRLMEVDDGEPISKEDLESAKIDLGIK</sequence>
<accession>A0A0B2UIS3</accession>
<dbReference type="AlphaFoldDB" id="A0A0B2UIS3"/>
<name>A0A0B2UIS3_9MICR</name>
<dbReference type="RefSeq" id="XP_014563176.1">
    <property type="nucleotide sequence ID" value="XM_014707690.1"/>
</dbReference>
<gene>
    <name evidence="1" type="ORF">M896_090590</name>
</gene>
<dbReference type="VEuPathDB" id="MicrosporidiaDB:M896_090590"/>
<dbReference type="GO" id="GO:0000793">
    <property type="term" value="C:condensed chromosome"/>
    <property type="evidence" value="ECO:0007669"/>
    <property type="project" value="TreeGrafter"/>
</dbReference>
<keyword evidence="2" id="KW-1185">Reference proteome</keyword>
<dbReference type="GO" id="GO:0000796">
    <property type="term" value="C:condensin complex"/>
    <property type="evidence" value="ECO:0007669"/>
    <property type="project" value="InterPro"/>
</dbReference>
<dbReference type="PANTHER" id="PTHR14418:SF5">
    <property type="entry name" value="CONDENSIN COMPLEX SUBUNIT 3"/>
    <property type="match status" value="1"/>
</dbReference>